<accession>A0A916LK15</accession>
<organism evidence="1 2">
    <name type="scientific">Kryptobacter tengchongensis</name>
    <dbReference type="NCBI Taxonomy" id="1643429"/>
    <lineage>
        <taxon>Bacteria</taxon>
        <taxon>Pseudomonadati</taxon>
        <taxon>Candidatus Kryptoniota</taxon>
        <taxon>Candidatus Kryptobacter</taxon>
    </lineage>
</organism>
<dbReference type="EMBL" id="CZVV01000069">
    <property type="protein sequence ID" value="CUT02500.1"/>
    <property type="molecule type" value="Genomic_DNA"/>
</dbReference>
<sequence length="128" mass="14664">MRFKKHIFICTNIRPPEHPKGSCGGKGAEELRDKFKKRIAELGLSKFVRVNSAGCLDACEYGISLVIYPEAVWYGGVREEDIEKIINEHLLEGKVIETLLIKDEKFKPELMKNLKIEPLNHNQKQAED</sequence>
<name>A0A916LK15_KRYT1</name>
<dbReference type="Gene3D" id="3.40.30.10">
    <property type="entry name" value="Glutaredoxin"/>
    <property type="match status" value="1"/>
</dbReference>
<dbReference type="Proteomes" id="UP000243105">
    <property type="component" value="Unassembled WGS sequence"/>
</dbReference>
<comment type="caution">
    <text evidence="1">The sequence shown here is derived from an EMBL/GenBank/DDBJ whole genome shotgun (WGS) entry which is preliminary data.</text>
</comment>
<gene>
    <name evidence="1" type="ORF">JGI25_01074</name>
</gene>
<dbReference type="RefSeq" id="WP_072211669.1">
    <property type="nucleotide sequence ID" value="NZ_CZVV01000069.1"/>
</dbReference>
<evidence type="ECO:0000313" key="1">
    <source>
        <dbReference type="EMBL" id="CUT02500.1"/>
    </source>
</evidence>
<proteinExistence type="predicted"/>
<dbReference type="CDD" id="cd02980">
    <property type="entry name" value="TRX_Fd_family"/>
    <property type="match status" value="1"/>
</dbReference>
<dbReference type="AlphaFoldDB" id="A0A916LK15"/>
<dbReference type="InterPro" id="IPR036249">
    <property type="entry name" value="Thioredoxin-like_sf"/>
</dbReference>
<dbReference type="SUPFAM" id="SSF52833">
    <property type="entry name" value="Thioredoxin-like"/>
    <property type="match status" value="1"/>
</dbReference>
<reference evidence="1 2" key="1">
    <citation type="submission" date="2015-11" db="EMBL/GenBank/DDBJ databases">
        <authorList>
            <person name="Varghese N."/>
        </authorList>
    </citation>
    <scope>NUCLEOTIDE SEQUENCE [LARGE SCALE GENOMIC DNA]</scope>
    <source>
        <strain evidence="1 2">JGI-25</strain>
    </source>
</reference>
<evidence type="ECO:0000313" key="2">
    <source>
        <dbReference type="Proteomes" id="UP000243105"/>
    </source>
</evidence>
<protein>
    <submittedName>
        <fullName evidence="1">(2Fe-2S) ferredoxin</fullName>
    </submittedName>
</protein>